<proteinExistence type="predicted"/>
<dbReference type="SUPFAM" id="SSF89796">
    <property type="entry name" value="CoA-transferase family III (CaiB/BaiF)"/>
    <property type="match status" value="1"/>
</dbReference>
<dbReference type="Gene3D" id="3.40.50.10540">
    <property type="entry name" value="Crotonobetainyl-coa:carnitine coa-transferase, domain 1"/>
    <property type="match status" value="1"/>
</dbReference>
<dbReference type="PANTHER" id="PTHR48207">
    <property type="entry name" value="SUCCINATE--HYDROXYMETHYLGLUTARATE COA-TRANSFERASE"/>
    <property type="match status" value="1"/>
</dbReference>
<name>A0ABV2DGD6_9HYPH</name>
<evidence type="ECO:0000313" key="3">
    <source>
        <dbReference type="Proteomes" id="UP001548832"/>
    </source>
</evidence>
<dbReference type="PANTHER" id="PTHR48207:SF3">
    <property type="entry name" value="SUCCINATE--HYDROXYMETHYLGLUTARATE COA-TRANSFERASE"/>
    <property type="match status" value="1"/>
</dbReference>
<accession>A0ABV2DGD6</accession>
<keyword evidence="3" id="KW-1185">Reference proteome</keyword>
<gene>
    <name evidence="2" type="ORF">ABVQ20_19245</name>
</gene>
<reference evidence="2 3" key="1">
    <citation type="submission" date="2024-06" db="EMBL/GenBank/DDBJ databases">
        <authorList>
            <person name="Kim D.-U."/>
        </authorList>
    </citation>
    <scope>NUCLEOTIDE SEQUENCE [LARGE SCALE GENOMIC DNA]</scope>
    <source>
        <strain evidence="2 3">KACC15460</strain>
    </source>
</reference>
<organism evidence="2 3">
    <name type="scientific">Mesorhizobium shangrilense</name>
    <dbReference type="NCBI Taxonomy" id="460060"/>
    <lineage>
        <taxon>Bacteria</taxon>
        <taxon>Pseudomonadati</taxon>
        <taxon>Pseudomonadota</taxon>
        <taxon>Alphaproteobacteria</taxon>
        <taxon>Hyphomicrobiales</taxon>
        <taxon>Phyllobacteriaceae</taxon>
        <taxon>Mesorhizobium</taxon>
    </lineage>
</organism>
<evidence type="ECO:0000313" key="2">
    <source>
        <dbReference type="EMBL" id="MET2829120.1"/>
    </source>
</evidence>
<dbReference type="InterPro" id="IPR044855">
    <property type="entry name" value="CoA-Trfase_III_dom3_sf"/>
</dbReference>
<evidence type="ECO:0000256" key="1">
    <source>
        <dbReference type="ARBA" id="ARBA00022679"/>
    </source>
</evidence>
<dbReference type="InterPro" id="IPR003673">
    <property type="entry name" value="CoA-Trfase_fam_III"/>
</dbReference>
<comment type="caution">
    <text evidence="2">The sequence shown here is derived from an EMBL/GenBank/DDBJ whole genome shotgun (WGS) entry which is preliminary data.</text>
</comment>
<sequence>MTEDRPDATKTARARLPLEGIKVLDLSRVLAGPWATMSLADLGAEVWKIENIDGGDDTRAWSVPSYKGVSTYYLSANRGKQSIALDMKSPQGLAIVRELAAKADVVVENFRAGTADRLGVGYRELSASNPRLIYCSISGYGQTGPDATRPGYDFVMQAESGLMAITGESGGEPMRVGVAITDVVCGMVATQSILAALYERMTTGKGQFLDLSLIDCALSLLINVGSGYLNTGREVARYGNAHPTVVPYQIFETSDGRFALAVGNDRQFAALCEKVVGLPHLAGDPRFIKAGARATNREELIPQLAAVFRTGTRDHWMAACAAASVPAGVVKSIPEVFDSPNVRERGLVQTLPHPHLGSVAMVRPAQGLAAQLTAEFTAPPMLGQDTEAVLADILGYGAETIEQLIGTGAIGVYSPAAAPIPA</sequence>
<dbReference type="InterPro" id="IPR023606">
    <property type="entry name" value="CoA-Trfase_III_dom_1_sf"/>
</dbReference>
<dbReference type="EMBL" id="JBEWSZ010000001">
    <property type="protein sequence ID" value="MET2829120.1"/>
    <property type="molecule type" value="Genomic_DNA"/>
</dbReference>
<dbReference type="Proteomes" id="UP001548832">
    <property type="component" value="Unassembled WGS sequence"/>
</dbReference>
<dbReference type="Gene3D" id="3.30.1540.10">
    <property type="entry name" value="formyl-coa transferase, domain 3"/>
    <property type="match status" value="1"/>
</dbReference>
<keyword evidence="1" id="KW-0808">Transferase</keyword>
<dbReference type="InterPro" id="IPR050483">
    <property type="entry name" value="CoA-transferase_III_domain"/>
</dbReference>
<dbReference type="Pfam" id="PF02515">
    <property type="entry name" value="CoA_transf_3"/>
    <property type="match status" value="1"/>
</dbReference>
<protein>
    <submittedName>
        <fullName evidence="2">CaiB/BaiF CoA-transferase family protein</fullName>
    </submittedName>
</protein>